<name>A0ACC0VML0_9STRA</name>
<protein>
    <submittedName>
        <fullName evidence="1">Uncharacterized protein</fullName>
    </submittedName>
</protein>
<evidence type="ECO:0000313" key="2">
    <source>
        <dbReference type="Proteomes" id="UP001163321"/>
    </source>
</evidence>
<dbReference type="Proteomes" id="UP001163321">
    <property type="component" value="Chromosome 8"/>
</dbReference>
<organism evidence="1 2">
    <name type="scientific">Peronosclerospora sorghi</name>
    <dbReference type="NCBI Taxonomy" id="230839"/>
    <lineage>
        <taxon>Eukaryota</taxon>
        <taxon>Sar</taxon>
        <taxon>Stramenopiles</taxon>
        <taxon>Oomycota</taxon>
        <taxon>Peronosporomycetes</taxon>
        <taxon>Peronosporales</taxon>
        <taxon>Peronosporaceae</taxon>
        <taxon>Peronosclerospora</taxon>
    </lineage>
</organism>
<proteinExistence type="predicted"/>
<reference evidence="1 2" key="1">
    <citation type="journal article" date="2022" name="bioRxiv">
        <title>The genome of the oomycete Peronosclerospora sorghi, a cosmopolitan pathogen of maize and sorghum, is inflated with dispersed pseudogenes.</title>
        <authorList>
            <person name="Fletcher K."/>
            <person name="Martin F."/>
            <person name="Isakeit T."/>
            <person name="Cavanaugh K."/>
            <person name="Magill C."/>
            <person name="Michelmore R."/>
        </authorList>
    </citation>
    <scope>NUCLEOTIDE SEQUENCE [LARGE SCALE GENOMIC DNA]</scope>
    <source>
        <strain evidence="1">P6</strain>
    </source>
</reference>
<gene>
    <name evidence="1" type="ORF">PsorP6_003198</name>
</gene>
<accession>A0ACC0VML0</accession>
<sequence>MSTSVGVSVLMRVAAEVKQSKERQFTSAHGEMMASLPLEDLQVVQAASELIVRGVIVKVIATPSQRSFYRVESQSKFKRRDREADVSIDTGTHALDDSMSSSAKYYSCFSHYCTCAVFHETTVTTHPTAMCKHMVARLLVDATGDCKTMQVDDAHFAQMLGTH</sequence>
<comment type="caution">
    <text evidence="1">The sequence shown here is derived from an EMBL/GenBank/DDBJ whole genome shotgun (WGS) entry which is preliminary data.</text>
</comment>
<dbReference type="EMBL" id="CM047587">
    <property type="protein sequence ID" value="KAI9907575.1"/>
    <property type="molecule type" value="Genomic_DNA"/>
</dbReference>
<evidence type="ECO:0000313" key="1">
    <source>
        <dbReference type="EMBL" id="KAI9907575.1"/>
    </source>
</evidence>
<keyword evidence="2" id="KW-1185">Reference proteome</keyword>